<organism evidence="11">
    <name type="scientific">Prasinoderma singulare</name>
    <dbReference type="NCBI Taxonomy" id="676789"/>
    <lineage>
        <taxon>Eukaryota</taxon>
        <taxon>Viridiplantae</taxon>
        <taxon>Prasinodermophyta</taxon>
        <taxon>Prasinodermophyceae</taxon>
        <taxon>Prasinodermales</taxon>
        <taxon>Prasinodermaceae</taxon>
        <taxon>Prasinoderma</taxon>
    </lineage>
</organism>
<dbReference type="EC" id="2.1.1.137" evidence="4"/>
<sequence>MTVTTARGATAARAAPHRAQGGARAALRRQATRAQLLEFKGSDAAAPPIGAASGVSLGAGAREGVREYYGETLQSSDDLKTSACCTNVAPHPAVIAALQDVPEEIRLRYYGCGSPTPLGIDGLRVLDLGCGTGRDCYVAAALVGEGGSVTGVDMTPQQLEVAREYAEEYATQTLGYAQSNMRFIEGQIEDLSAAGVAPESVDLAISNCVINLSDDKAATLQGVWDALAWGGEFYFSDVYCDRRLPAELRAHDVLVGECLGGALYEEDFRRLVQAIGWTDPRVIQREPIIVEDPELAALLGEAKFYSVTYRLFKLPEGKLEDQCEDYGQFARYKGTIKGHEAAYSLDDHHRLERNKPFLVCGNTAAMLEDPCWLAKHFEVVGDRSTHFGLFPCDGPAATVTGDGIVPGACC</sequence>
<comment type="catalytic activity">
    <reaction evidence="6">
        <text>arsenic triglutathione + [thioredoxin]-dithiol + S-adenosyl-L-methionine + 2 H2O = methylarsonous acid + [thioredoxin]-disulfide + 3 glutathione + S-adenosyl-L-homocysteine + H(+)</text>
        <dbReference type="Rhea" id="RHEA:69460"/>
        <dbReference type="Rhea" id="RHEA-COMP:10698"/>
        <dbReference type="Rhea" id="RHEA-COMP:10700"/>
        <dbReference type="ChEBI" id="CHEBI:15377"/>
        <dbReference type="ChEBI" id="CHEBI:15378"/>
        <dbReference type="ChEBI" id="CHEBI:17826"/>
        <dbReference type="ChEBI" id="CHEBI:29950"/>
        <dbReference type="ChEBI" id="CHEBI:50058"/>
        <dbReference type="ChEBI" id="CHEBI:57856"/>
        <dbReference type="ChEBI" id="CHEBI:57925"/>
        <dbReference type="ChEBI" id="CHEBI:59789"/>
        <dbReference type="ChEBI" id="CHEBI:183640"/>
        <dbReference type="EC" id="2.1.1.137"/>
    </reaction>
</comment>
<protein>
    <recommendedName>
        <fullName evidence="5">Arsenite methyltransferase</fullName>
        <ecNumber evidence="4">2.1.1.137</ecNumber>
    </recommendedName>
</protein>
<dbReference type="SUPFAM" id="SSF53335">
    <property type="entry name" value="S-adenosyl-L-methionine-dependent methyltransferases"/>
    <property type="match status" value="1"/>
</dbReference>
<dbReference type="InterPro" id="IPR025714">
    <property type="entry name" value="Methyltranfer_dom"/>
</dbReference>
<dbReference type="Pfam" id="PF13847">
    <property type="entry name" value="Methyltransf_31"/>
    <property type="match status" value="1"/>
</dbReference>
<dbReference type="InterPro" id="IPR026669">
    <property type="entry name" value="Arsenite_MeTrfase-like"/>
</dbReference>
<evidence type="ECO:0000256" key="8">
    <source>
        <dbReference type="ARBA" id="ARBA00048428"/>
    </source>
</evidence>
<dbReference type="Gene3D" id="3.40.50.150">
    <property type="entry name" value="Vaccinia Virus protein VP39"/>
    <property type="match status" value="1"/>
</dbReference>
<evidence type="ECO:0000256" key="9">
    <source>
        <dbReference type="SAM" id="MobiDB-lite"/>
    </source>
</evidence>
<evidence type="ECO:0000256" key="1">
    <source>
        <dbReference type="ARBA" id="ARBA00022679"/>
    </source>
</evidence>
<keyword evidence="1" id="KW-0808">Transferase</keyword>
<evidence type="ECO:0000256" key="5">
    <source>
        <dbReference type="ARBA" id="ARBA00034545"/>
    </source>
</evidence>
<evidence type="ECO:0000313" key="11">
    <source>
        <dbReference type="EMBL" id="CAE0132411.1"/>
    </source>
</evidence>
<keyword evidence="2" id="KW-0949">S-adenosyl-L-methionine</keyword>
<dbReference type="GO" id="GO:0030791">
    <property type="term" value="F:arsenite methyltransferase activity"/>
    <property type="evidence" value="ECO:0007669"/>
    <property type="project" value="UniProtKB-EC"/>
</dbReference>
<feature type="region of interest" description="Disordered" evidence="9">
    <location>
        <begin position="1"/>
        <end position="27"/>
    </location>
</feature>
<dbReference type="PANTHER" id="PTHR43675">
    <property type="entry name" value="ARSENITE METHYLTRANSFERASE"/>
    <property type="match status" value="1"/>
</dbReference>
<name>A0A7S3F7Q9_9VIRI</name>
<proteinExistence type="inferred from homology"/>
<gene>
    <name evidence="11" type="ORF">PSIN1315_LOCUS3943</name>
</gene>
<dbReference type="Gene3D" id="3.40.5.100">
    <property type="match status" value="1"/>
</dbReference>
<evidence type="ECO:0000259" key="10">
    <source>
        <dbReference type="Pfam" id="PF13847"/>
    </source>
</evidence>
<dbReference type="InterPro" id="IPR029063">
    <property type="entry name" value="SAM-dependent_MTases_sf"/>
</dbReference>
<dbReference type="CDD" id="cd02440">
    <property type="entry name" value="AdoMet_MTases"/>
    <property type="match status" value="1"/>
</dbReference>
<comment type="catalytic activity">
    <reaction evidence="8">
        <text>arsenic triglutathione + 3 [thioredoxin]-dithiol + 3 S-adenosyl-L-methionine = trimethylarsine + 3 [thioredoxin]-disulfide + 3 glutathione + 3 S-adenosyl-L-homocysteine + 3 H(+)</text>
        <dbReference type="Rhea" id="RHEA:69432"/>
        <dbReference type="Rhea" id="RHEA-COMP:10698"/>
        <dbReference type="Rhea" id="RHEA-COMP:10700"/>
        <dbReference type="ChEBI" id="CHEBI:15378"/>
        <dbReference type="ChEBI" id="CHEBI:27130"/>
        <dbReference type="ChEBI" id="CHEBI:29950"/>
        <dbReference type="ChEBI" id="CHEBI:50058"/>
        <dbReference type="ChEBI" id="CHEBI:57856"/>
        <dbReference type="ChEBI" id="CHEBI:57925"/>
        <dbReference type="ChEBI" id="CHEBI:59789"/>
        <dbReference type="ChEBI" id="CHEBI:183640"/>
        <dbReference type="EC" id="2.1.1.137"/>
    </reaction>
</comment>
<evidence type="ECO:0000256" key="3">
    <source>
        <dbReference type="ARBA" id="ARBA00034487"/>
    </source>
</evidence>
<comment type="catalytic activity">
    <reaction evidence="7">
        <text>arsenic triglutathione + 2 [thioredoxin]-dithiol + 2 S-adenosyl-L-methionine + H2O = dimethylarsinous acid + 2 [thioredoxin]-disulfide + 3 glutathione + 2 S-adenosyl-L-homocysteine + 2 H(+)</text>
        <dbReference type="Rhea" id="RHEA:69464"/>
        <dbReference type="Rhea" id="RHEA-COMP:10698"/>
        <dbReference type="Rhea" id="RHEA-COMP:10700"/>
        <dbReference type="ChEBI" id="CHEBI:15377"/>
        <dbReference type="ChEBI" id="CHEBI:15378"/>
        <dbReference type="ChEBI" id="CHEBI:23808"/>
        <dbReference type="ChEBI" id="CHEBI:29950"/>
        <dbReference type="ChEBI" id="CHEBI:50058"/>
        <dbReference type="ChEBI" id="CHEBI:57856"/>
        <dbReference type="ChEBI" id="CHEBI:57925"/>
        <dbReference type="ChEBI" id="CHEBI:59789"/>
        <dbReference type="ChEBI" id="CHEBI:183640"/>
        <dbReference type="EC" id="2.1.1.137"/>
    </reaction>
</comment>
<accession>A0A7S3F7Q9</accession>
<dbReference type="EMBL" id="HBHY01006116">
    <property type="protein sequence ID" value="CAE0132411.1"/>
    <property type="molecule type" value="Transcribed_RNA"/>
</dbReference>
<feature type="domain" description="Methyltransferase" evidence="10">
    <location>
        <begin position="121"/>
        <end position="273"/>
    </location>
</feature>
<dbReference type="AlphaFoldDB" id="A0A7S3F7Q9"/>
<evidence type="ECO:0000256" key="7">
    <source>
        <dbReference type="ARBA" id="ARBA00047943"/>
    </source>
</evidence>
<evidence type="ECO:0000256" key="6">
    <source>
        <dbReference type="ARBA" id="ARBA00047941"/>
    </source>
</evidence>
<feature type="compositionally biased region" description="Low complexity" evidence="9">
    <location>
        <begin position="1"/>
        <end position="25"/>
    </location>
</feature>
<comment type="similarity">
    <text evidence="3">Belongs to the methyltransferase superfamily. Arsenite methyltransferase family.</text>
</comment>
<evidence type="ECO:0000256" key="2">
    <source>
        <dbReference type="ARBA" id="ARBA00022691"/>
    </source>
</evidence>
<reference evidence="11" key="1">
    <citation type="submission" date="2021-01" db="EMBL/GenBank/DDBJ databases">
        <authorList>
            <person name="Corre E."/>
            <person name="Pelletier E."/>
            <person name="Niang G."/>
            <person name="Scheremetjew M."/>
            <person name="Finn R."/>
            <person name="Kale V."/>
            <person name="Holt S."/>
            <person name="Cochrane G."/>
            <person name="Meng A."/>
            <person name="Brown T."/>
            <person name="Cohen L."/>
        </authorList>
    </citation>
    <scope>NUCLEOTIDE SEQUENCE</scope>
    <source>
        <strain evidence="11">RCC927</strain>
    </source>
</reference>
<evidence type="ECO:0000256" key="4">
    <source>
        <dbReference type="ARBA" id="ARBA00034521"/>
    </source>
</evidence>
<dbReference type="PANTHER" id="PTHR43675:SF8">
    <property type="entry name" value="ARSENITE METHYLTRANSFERASE"/>
    <property type="match status" value="1"/>
</dbReference>